<dbReference type="GO" id="GO:0016491">
    <property type="term" value="F:oxidoreductase activity"/>
    <property type="evidence" value="ECO:0007669"/>
    <property type="project" value="UniProtKB-KW"/>
</dbReference>
<dbReference type="SUPFAM" id="SSF52343">
    <property type="entry name" value="Ferredoxin reductase-like, C-terminal NADP-linked domain"/>
    <property type="match status" value="1"/>
</dbReference>
<dbReference type="HOGENOM" id="CLU_001570_17_6_1"/>
<protein>
    <submittedName>
        <fullName evidence="4">NADP-dependent flavoprotein reductase</fullName>
        <ecNumber evidence="4">1.6.-.-</ecNumber>
    </submittedName>
</protein>
<proteinExistence type="predicted"/>
<dbReference type="SUPFAM" id="SSF63380">
    <property type="entry name" value="Riboflavin synthase domain-like"/>
    <property type="match status" value="1"/>
</dbReference>
<dbReference type="Gene3D" id="2.40.30.10">
    <property type="entry name" value="Translation factors"/>
    <property type="match status" value="1"/>
</dbReference>
<dbReference type="Proteomes" id="UP000011185">
    <property type="component" value="Unassembled WGS sequence"/>
</dbReference>
<dbReference type="GO" id="GO:0010181">
    <property type="term" value="F:FMN binding"/>
    <property type="evidence" value="ECO:0007669"/>
    <property type="project" value="InterPro"/>
</dbReference>
<gene>
    <name evidence="4" type="ORF">THOM_2401</name>
</gene>
<dbReference type="PANTHER" id="PTHR19384:SF10">
    <property type="entry name" value="NADPH-DEPENDENT DIFLAVIN OXIDOREDUCTASE 1"/>
    <property type="match status" value="1"/>
</dbReference>
<dbReference type="GO" id="GO:0005829">
    <property type="term" value="C:cytosol"/>
    <property type="evidence" value="ECO:0007669"/>
    <property type="project" value="TreeGrafter"/>
</dbReference>
<dbReference type="PROSITE" id="PS51384">
    <property type="entry name" value="FAD_FR"/>
    <property type="match status" value="1"/>
</dbReference>
<organism evidence="4 5">
    <name type="scientific">Trachipleistophora hominis</name>
    <name type="common">Microsporidian parasite</name>
    <dbReference type="NCBI Taxonomy" id="72359"/>
    <lineage>
        <taxon>Eukaryota</taxon>
        <taxon>Fungi</taxon>
        <taxon>Fungi incertae sedis</taxon>
        <taxon>Microsporidia</taxon>
        <taxon>Pleistophoridae</taxon>
        <taxon>Trachipleistophora</taxon>
    </lineage>
</organism>
<dbReference type="InterPro" id="IPR008254">
    <property type="entry name" value="Flavodoxin/NO_synth"/>
</dbReference>
<dbReference type="InterPro" id="IPR029039">
    <property type="entry name" value="Flavoprotein-like_sf"/>
</dbReference>
<dbReference type="Pfam" id="PF00175">
    <property type="entry name" value="NAD_binding_1"/>
    <property type="match status" value="1"/>
</dbReference>
<dbReference type="EMBL" id="JH994031">
    <property type="protein sequence ID" value="ELQ74677.1"/>
    <property type="molecule type" value="Genomic_DNA"/>
</dbReference>
<dbReference type="SUPFAM" id="SSF52218">
    <property type="entry name" value="Flavoproteins"/>
    <property type="match status" value="1"/>
</dbReference>
<dbReference type="AlphaFoldDB" id="L7JVC1"/>
<evidence type="ECO:0000313" key="5">
    <source>
        <dbReference type="Proteomes" id="UP000011185"/>
    </source>
</evidence>
<dbReference type="Gene3D" id="3.40.50.80">
    <property type="entry name" value="Nucleotide-binding domain of ferredoxin-NADP reductase (FNR) module"/>
    <property type="match status" value="1"/>
</dbReference>
<dbReference type="Gene3D" id="1.20.990.10">
    <property type="entry name" value="NADPH-cytochrome p450 Reductase, Chain A, domain 3"/>
    <property type="match status" value="1"/>
</dbReference>
<evidence type="ECO:0000313" key="4">
    <source>
        <dbReference type="EMBL" id="ELQ74677.1"/>
    </source>
</evidence>
<evidence type="ECO:0000259" key="3">
    <source>
        <dbReference type="PROSITE" id="PS51384"/>
    </source>
</evidence>
<dbReference type="InParanoid" id="L7JVC1"/>
<feature type="domain" description="FAD-binding FR-type" evidence="3">
    <location>
        <begin position="90"/>
        <end position="305"/>
    </location>
</feature>
<keyword evidence="1" id="KW-0285">Flavoprotein</keyword>
<keyword evidence="5" id="KW-1185">Reference proteome</keyword>
<dbReference type="OrthoDB" id="1856718at2759"/>
<dbReference type="Gene3D" id="3.40.50.360">
    <property type="match status" value="1"/>
</dbReference>
<dbReference type="OMA" id="KPQSECW"/>
<dbReference type="GO" id="GO:0050660">
    <property type="term" value="F:flavin adenine dinucleotide binding"/>
    <property type="evidence" value="ECO:0007669"/>
    <property type="project" value="TreeGrafter"/>
</dbReference>
<feature type="non-terminal residue" evidence="4">
    <location>
        <position position="1"/>
    </location>
</feature>
<dbReference type="EC" id="1.6.-.-" evidence="4"/>
<sequence length="421" mass="49935">VRACPTIFLKSCNIAVFGLGDSSYAKFNFASKKLFKVFSKLGANLFVERGNGNVQDDEGYYTALFPWIEKLITNLQSLNIKGAELIIKQKRLYDATIISKNMLTPCDHFQEILEVGLSVENYDDFEPGDTIRIYPSNYNWREFCDYIGNVDDEDHVRNTMDYNFVPFFRIFAEIVKYLEDEPLNDYVFKNPERKEAVIRRIREMSTDYELYFDYVKRPKRTFFEVLQDFALKLPFSFLKKIVPNIQPRYFTLTKRESSYYLTIALVEYQNSIKAKRKGLCSQYLREINVKESIKVGMVKSHLFYDSANLLFICTGTGITLPRAFWNFFTDKNIVVFYGYRHDDKDRLYVEEMKKNKNVKVVYAPSRMGEELYVQEIFYKYFHDSIDQYLIYVSGRTRLNKEVRQMFVKKYGAELYFQAETW</sequence>
<name>L7JVC1_TRAHO</name>
<accession>L7JVC1</accession>
<dbReference type="InterPro" id="IPR001433">
    <property type="entry name" value="OxRdtase_FAD/NAD-bd"/>
</dbReference>
<dbReference type="FunCoup" id="L7JVC1">
    <property type="interactions" value="106"/>
</dbReference>
<evidence type="ECO:0000259" key="2">
    <source>
        <dbReference type="PROSITE" id="PS50902"/>
    </source>
</evidence>
<dbReference type="Pfam" id="PF00258">
    <property type="entry name" value="Flavodoxin_1"/>
    <property type="match status" value="1"/>
</dbReference>
<evidence type="ECO:0000256" key="1">
    <source>
        <dbReference type="ARBA" id="ARBA00022630"/>
    </source>
</evidence>
<dbReference type="PROSITE" id="PS50902">
    <property type="entry name" value="FLAVODOXIN_LIKE"/>
    <property type="match status" value="1"/>
</dbReference>
<dbReference type="InterPro" id="IPR023173">
    <property type="entry name" value="NADPH_Cyt_P450_Rdtase_alpha"/>
</dbReference>
<dbReference type="InterPro" id="IPR017927">
    <property type="entry name" value="FAD-bd_FR_type"/>
</dbReference>
<dbReference type="PANTHER" id="PTHR19384">
    <property type="entry name" value="NITRIC OXIDE SYNTHASE-RELATED"/>
    <property type="match status" value="1"/>
</dbReference>
<keyword evidence="4" id="KW-0560">Oxidoreductase</keyword>
<reference evidence="4 5" key="1">
    <citation type="journal article" date="2012" name="PLoS Pathog.">
        <title>The genome of the obligate intracellular parasite Trachipleistophora hominis: new insights into microsporidian genome dynamics and reductive evolution.</title>
        <authorList>
            <person name="Heinz E."/>
            <person name="Williams T.A."/>
            <person name="Nakjang S."/>
            <person name="Noel C.J."/>
            <person name="Swan D.C."/>
            <person name="Goldberg A.V."/>
            <person name="Harris S.R."/>
            <person name="Weinmaier T."/>
            <person name="Markert S."/>
            <person name="Becher D."/>
            <person name="Bernhardt J."/>
            <person name="Dagan T."/>
            <person name="Hacker C."/>
            <person name="Lucocq J.M."/>
            <person name="Schweder T."/>
            <person name="Rattei T."/>
            <person name="Hall N."/>
            <person name="Hirt R.P."/>
            <person name="Embley T.M."/>
        </authorList>
    </citation>
    <scope>NUCLEOTIDE SEQUENCE [LARGE SCALE GENOMIC DNA]</scope>
</reference>
<dbReference type="VEuPathDB" id="MicrosporidiaDB:THOM_2401"/>
<dbReference type="InterPro" id="IPR039261">
    <property type="entry name" value="FNR_nucleotide-bd"/>
</dbReference>
<dbReference type="InterPro" id="IPR017938">
    <property type="entry name" value="Riboflavin_synthase-like_b-brl"/>
</dbReference>
<dbReference type="STRING" id="72359.L7JVC1"/>
<feature type="domain" description="Flavodoxin-like" evidence="2">
    <location>
        <begin position="1"/>
        <end position="72"/>
    </location>
</feature>